<dbReference type="Proteomes" id="UP000812031">
    <property type="component" value="Unassembled WGS sequence"/>
</dbReference>
<name>A0ABS6XSG5_9FLAO</name>
<evidence type="ECO:0000313" key="2">
    <source>
        <dbReference type="EMBL" id="MBW4359559.1"/>
    </source>
</evidence>
<protein>
    <submittedName>
        <fullName evidence="2">GyrI-like domain-containing protein</fullName>
    </submittedName>
</protein>
<keyword evidence="1" id="KW-1133">Transmembrane helix</keyword>
<organism evidence="2 3">
    <name type="scientific">Flavobacterium taihuense</name>
    <dbReference type="NCBI Taxonomy" id="2857508"/>
    <lineage>
        <taxon>Bacteria</taxon>
        <taxon>Pseudomonadati</taxon>
        <taxon>Bacteroidota</taxon>
        <taxon>Flavobacteriia</taxon>
        <taxon>Flavobacteriales</taxon>
        <taxon>Flavobacteriaceae</taxon>
        <taxon>Flavobacterium</taxon>
    </lineage>
</organism>
<comment type="caution">
    <text evidence="2">The sequence shown here is derived from an EMBL/GenBank/DDBJ whole genome shotgun (WGS) entry which is preliminary data.</text>
</comment>
<gene>
    <name evidence="2" type="ORF">KZH69_03575</name>
</gene>
<feature type="transmembrane region" description="Helical" evidence="1">
    <location>
        <begin position="7"/>
        <end position="24"/>
    </location>
</feature>
<sequence>MKTKNKFILGCGLLLSVFLIWYLFVKENDYTISFTVKAATGTVFQGINEWSAIRLEKEKENYQTVAKNNFDFIKQRMTKNHSQMDYTWEMVPINDSMTKVNVGIKEWNHSLYNKISAPFVNTKFKEEQIQKIKSFKEGLNDHISKFKYKIDGLGSSKEEFVAYISLKSVLQTKAQTMIGNDGVITGFLQMHNIKIQGRPYVEVTKWDFDKETLDFNYCFPIDKETKIIADKDVKFKTIPAMKGLKATYFGNMRTSDRSWFALLDYAKKNGYELNNKPLEHFFANPFNGGDELSWKTEVIIPFVKR</sequence>
<evidence type="ECO:0000256" key="1">
    <source>
        <dbReference type="SAM" id="Phobius"/>
    </source>
</evidence>
<accession>A0ABS6XSG5</accession>
<evidence type="ECO:0000313" key="3">
    <source>
        <dbReference type="Proteomes" id="UP000812031"/>
    </source>
</evidence>
<reference evidence="2 3" key="1">
    <citation type="submission" date="2021-07" db="EMBL/GenBank/DDBJ databases">
        <title>Flavobacterium sp. nov. isolated from sediment on the Taihu Lake.</title>
        <authorList>
            <person name="Qu J.-H."/>
        </authorList>
    </citation>
    <scope>NUCLEOTIDE SEQUENCE [LARGE SCALE GENOMIC DNA]</scope>
    <source>
        <strain evidence="2 3">NAS39</strain>
    </source>
</reference>
<keyword evidence="1" id="KW-0472">Membrane</keyword>
<keyword evidence="3" id="KW-1185">Reference proteome</keyword>
<dbReference type="RefSeq" id="WP_219316091.1">
    <property type="nucleotide sequence ID" value="NZ_JAHWYN010000003.1"/>
</dbReference>
<dbReference type="EMBL" id="JAHWYN010000003">
    <property type="protein sequence ID" value="MBW4359559.1"/>
    <property type="molecule type" value="Genomic_DNA"/>
</dbReference>
<keyword evidence="1" id="KW-0812">Transmembrane</keyword>
<proteinExistence type="predicted"/>